<dbReference type="GO" id="GO:0019546">
    <property type="term" value="P:L-arginine deiminase pathway"/>
    <property type="evidence" value="ECO:0007669"/>
    <property type="project" value="TreeGrafter"/>
</dbReference>
<dbReference type="Gene3D" id="3.75.10.10">
    <property type="entry name" value="L-arginine/glycine Amidinotransferase, Chain A"/>
    <property type="match status" value="1"/>
</dbReference>
<dbReference type="GO" id="GO:0016990">
    <property type="term" value="F:arginine deiminase activity"/>
    <property type="evidence" value="ECO:0007669"/>
    <property type="project" value="TreeGrafter"/>
</dbReference>
<reference evidence="1 2" key="1">
    <citation type="submission" date="2018-10" db="EMBL/GenBank/DDBJ databases">
        <title>Draft genome sequence of Bacillus salarius IM0101, isolated from a hypersaline soil in Inner Mongolia, China.</title>
        <authorList>
            <person name="Yamprayoonswat W."/>
            <person name="Boonvisut S."/>
            <person name="Jumpathong W."/>
            <person name="Sittihan S."/>
            <person name="Ruangsuj P."/>
            <person name="Wanthongcharoen S."/>
            <person name="Thongpramul N."/>
            <person name="Pimmason S."/>
            <person name="Yu B."/>
            <person name="Yasawong M."/>
        </authorList>
    </citation>
    <scope>NUCLEOTIDE SEQUENCE [LARGE SCALE GENOMIC DNA]</scope>
    <source>
        <strain evidence="1 2">IM0101</strain>
    </source>
</reference>
<evidence type="ECO:0000313" key="2">
    <source>
        <dbReference type="Proteomes" id="UP000275076"/>
    </source>
</evidence>
<dbReference type="PANTHER" id="PTHR47271">
    <property type="entry name" value="ARGININE DEIMINASE"/>
    <property type="match status" value="1"/>
</dbReference>
<evidence type="ECO:0000313" key="1">
    <source>
        <dbReference type="EMBL" id="RSL30980.1"/>
    </source>
</evidence>
<dbReference type="Pfam" id="PF19420">
    <property type="entry name" value="DDAH_eukar"/>
    <property type="match status" value="1"/>
</dbReference>
<accession>A0A3R9QQ88</accession>
<dbReference type="PANTHER" id="PTHR47271:SF2">
    <property type="entry name" value="ARGININE DEIMINASE"/>
    <property type="match status" value="1"/>
</dbReference>
<dbReference type="OrthoDB" id="9814070at2"/>
<keyword evidence="2" id="KW-1185">Reference proteome</keyword>
<sequence length="293" mass="33638">MLKTEEGEKVMGNRKQGYALNEYATLKEVLMCLPEKMKIKQPLNEAQKKYKKENINQDIALRQHEELRKTLEAHDVKVKLLPVADNKTLPEQVFTRDLGFASDNGIFLGRMNEKIRNPETDIAKNWLEAENWNYEELRNGSLECGDVLIDGDVVYVGKSNRTTETAIKELKKLFFDKKIVVLPIGKKYLHLDCVFNIIAPRTAILHPDAFAKEDVRRISMHYRTIVINADEQFHLGTNVLSIGNDTIISLPGNNRINNEMKEWGFNVIEVEFSEIIKSGGAFRCVTFPLLKHH</sequence>
<dbReference type="SUPFAM" id="SSF55909">
    <property type="entry name" value="Pentein"/>
    <property type="match status" value="1"/>
</dbReference>
<dbReference type="EMBL" id="RBVX01000029">
    <property type="protein sequence ID" value="RSL30980.1"/>
    <property type="molecule type" value="Genomic_DNA"/>
</dbReference>
<protein>
    <recommendedName>
        <fullName evidence="3">N-Dimethylarginine dimethylaminohydrolase</fullName>
    </recommendedName>
</protein>
<proteinExistence type="predicted"/>
<organism evidence="1 2">
    <name type="scientific">Salibacterium salarium</name>
    <dbReference type="NCBI Taxonomy" id="284579"/>
    <lineage>
        <taxon>Bacteria</taxon>
        <taxon>Bacillati</taxon>
        <taxon>Bacillota</taxon>
        <taxon>Bacilli</taxon>
        <taxon>Bacillales</taxon>
        <taxon>Bacillaceae</taxon>
    </lineage>
</organism>
<dbReference type="Proteomes" id="UP000275076">
    <property type="component" value="Unassembled WGS sequence"/>
</dbReference>
<evidence type="ECO:0008006" key="3">
    <source>
        <dbReference type="Google" id="ProtNLM"/>
    </source>
</evidence>
<name>A0A3R9QQ88_9BACI</name>
<dbReference type="AlphaFoldDB" id="A0A3R9QQ88"/>
<comment type="caution">
    <text evidence="1">The sequence shown here is derived from an EMBL/GenBank/DDBJ whole genome shotgun (WGS) entry which is preliminary data.</text>
</comment>
<gene>
    <name evidence="1" type="ORF">D7Z54_22810</name>
</gene>